<evidence type="ECO:0000256" key="3">
    <source>
        <dbReference type="ARBA" id="ARBA00022448"/>
    </source>
</evidence>
<dbReference type="AlphaFoldDB" id="A0A6I3SJB5"/>
<comment type="subcellular location">
    <subcellularLocation>
        <location evidence="1">Cell membrane</location>
        <topology evidence="1">Multi-pass membrane protein</topology>
    </subcellularLocation>
</comment>
<keyword evidence="4" id="KW-1003">Cell membrane</keyword>
<dbReference type="OrthoDB" id="102502at2"/>
<evidence type="ECO:0000256" key="7">
    <source>
        <dbReference type="ARBA" id="ARBA00023136"/>
    </source>
</evidence>
<evidence type="ECO:0000256" key="4">
    <source>
        <dbReference type="ARBA" id="ARBA00022475"/>
    </source>
</evidence>
<dbReference type="Gene3D" id="1.20.1720.10">
    <property type="entry name" value="Multidrug resistance protein D"/>
    <property type="match status" value="1"/>
</dbReference>
<evidence type="ECO:0000256" key="1">
    <source>
        <dbReference type="ARBA" id="ARBA00004651"/>
    </source>
</evidence>
<evidence type="ECO:0000256" key="6">
    <source>
        <dbReference type="ARBA" id="ARBA00022989"/>
    </source>
</evidence>
<dbReference type="EMBL" id="WNKU01000006">
    <property type="protein sequence ID" value="MTV48717.1"/>
    <property type="molecule type" value="Genomic_DNA"/>
</dbReference>
<dbReference type="SUPFAM" id="SSF103473">
    <property type="entry name" value="MFS general substrate transporter"/>
    <property type="match status" value="1"/>
</dbReference>
<comment type="similarity">
    <text evidence="2">Belongs to the major facilitator superfamily. EmrB family.</text>
</comment>
<organism evidence="10 11">
    <name type="scientific">Heliobacterium mobile</name>
    <name type="common">Heliobacillus mobilis</name>
    <dbReference type="NCBI Taxonomy" id="28064"/>
    <lineage>
        <taxon>Bacteria</taxon>
        <taxon>Bacillati</taxon>
        <taxon>Bacillota</taxon>
        <taxon>Clostridia</taxon>
        <taxon>Eubacteriales</taxon>
        <taxon>Heliobacteriaceae</taxon>
        <taxon>Heliobacterium</taxon>
    </lineage>
</organism>
<feature type="transmembrane region" description="Helical" evidence="8">
    <location>
        <begin position="231"/>
        <end position="250"/>
    </location>
</feature>
<reference evidence="10 11" key="1">
    <citation type="submission" date="2019-11" db="EMBL/GenBank/DDBJ databases">
        <title>Whole-genome sequence of a the green, strictly anaerobic photosynthetic bacterium Heliobacillus mobilis DSM 6151.</title>
        <authorList>
            <person name="Kyndt J.A."/>
            <person name="Meyer T.E."/>
        </authorList>
    </citation>
    <scope>NUCLEOTIDE SEQUENCE [LARGE SCALE GENOMIC DNA]</scope>
    <source>
        <strain evidence="10 11">DSM 6151</strain>
    </source>
</reference>
<evidence type="ECO:0000256" key="2">
    <source>
        <dbReference type="ARBA" id="ARBA00008537"/>
    </source>
</evidence>
<feature type="transmembrane region" description="Helical" evidence="8">
    <location>
        <begin position="107"/>
        <end position="129"/>
    </location>
</feature>
<dbReference type="CDD" id="cd17503">
    <property type="entry name" value="MFS_LmrB_MDR_like"/>
    <property type="match status" value="1"/>
</dbReference>
<dbReference type="PROSITE" id="PS50850">
    <property type="entry name" value="MFS"/>
    <property type="match status" value="1"/>
</dbReference>
<feature type="transmembrane region" description="Helical" evidence="8">
    <location>
        <begin position="485"/>
        <end position="503"/>
    </location>
</feature>
<gene>
    <name evidence="10" type="ORF">GJ688_06955</name>
</gene>
<dbReference type="PRINTS" id="PR01036">
    <property type="entry name" value="TCRTETB"/>
</dbReference>
<comment type="caution">
    <text evidence="10">The sequence shown here is derived from an EMBL/GenBank/DDBJ whole genome shotgun (WGS) entry which is preliminary data.</text>
</comment>
<dbReference type="Pfam" id="PF07690">
    <property type="entry name" value="MFS_1"/>
    <property type="match status" value="1"/>
</dbReference>
<feature type="transmembrane region" description="Helical" evidence="8">
    <location>
        <begin position="366"/>
        <end position="390"/>
    </location>
</feature>
<name>A0A6I3SJB5_HELMO</name>
<proteinExistence type="inferred from homology"/>
<keyword evidence="6 8" id="KW-1133">Transmembrane helix</keyword>
<dbReference type="InterPro" id="IPR004638">
    <property type="entry name" value="EmrB-like"/>
</dbReference>
<evidence type="ECO:0000313" key="11">
    <source>
        <dbReference type="Proteomes" id="UP000430670"/>
    </source>
</evidence>
<dbReference type="InterPro" id="IPR011701">
    <property type="entry name" value="MFS"/>
</dbReference>
<dbReference type="NCBIfam" id="TIGR00711">
    <property type="entry name" value="efflux_EmrB"/>
    <property type="match status" value="1"/>
</dbReference>
<feature type="transmembrane region" description="Helical" evidence="8">
    <location>
        <begin position="141"/>
        <end position="162"/>
    </location>
</feature>
<feature type="transmembrane region" description="Helical" evidence="8">
    <location>
        <begin position="305"/>
        <end position="323"/>
    </location>
</feature>
<dbReference type="Proteomes" id="UP000430670">
    <property type="component" value="Unassembled WGS sequence"/>
</dbReference>
<evidence type="ECO:0000256" key="5">
    <source>
        <dbReference type="ARBA" id="ARBA00022692"/>
    </source>
</evidence>
<accession>A0A6I3SJB5</accession>
<keyword evidence="7 8" id="KW-0472">Membrane</keyword>
<feature type="transmembrane region" description="Helical" evidence="8">
    <location>
        <begin position="12"/>
        <end position="34"/>
    </location>
</feature>
<feature type="transmembrane region" description="Helical" evidence="8">
    <location>
        <begin position="335"/>
        <end position="354"/>
    </location>
</feature>
<dbReference type="PANTHER" id="PTHR42718">
    <property type="entry name" value="MAJOR FACILITATOR SUPERFAMILY MULTIDRUG TRANSPORTER MFSC"/>
    <property type="match status" value="1"/>
</dbReference>
<feature type="transmembrane region" description="Helical" evidence="8">
    <location>
        <begin position="201"/>
        <end position="219"/>
    </location>
</feature>
<feature type="transmembrane region" description="Helical" evidence="8">
    <location>
        <begin position="271"/>
        <end position="293"/>
    </location>
</feature>
<dbReference type="InterPro" id="IPR020846">
    <property type="entry name" value="MFS_dom"/>
</dbReference>
<dbReference type="GO" id="GO:0005886">
    <property type="term" value="C:plasma membrane"/>
    <property type="evidence" value="ECO:0007669"/>
    <property type="project" value="UniProtKB-SubCell"/>
</dbReference>
<evidence type="ECO:0000256" key="8">
    <source>
        <dbReference type="SAM" id="Phobius"/>
    </source>
</evidence>
<keyword evidence="3" id="KW-0813">Transport</keyword>
<feature type="transmembrane region" description="Helical" evidence="8">
    <location>
        <begin position="54"/>
        <end position="73"/>
    </location>
</feature>
<feature type="transmembrane region" description="Helical" evidence="8">
    <location>
        <begin position="168"/>
        <end position="189"/>
    </location>
</feature>
<dbReference type="InterPro" id="IPR036259">
    <property type="entry name" value="MFS_trans_sf"/>
</dbReference>
<feature type="domain" description="Major facilitator superfamily (MFS) profile" evidence="9">
    <location>
        <begin position="16"/>
        <end position="508"/>
    </location>
</feature>
<evidence type="ECO:0000259" key="9">
    <source>
        <dbReference type="PROSITE" id="PS50850"/>
    </source>
</evidence>
<protein>
    <submittedName>
        <fullName evidence="10">DHA2 family efflux MFS transporter permease subunit</fullName>
    </submittedName>
</protein>
<keyword evidence="5 8" id="KW-0812">Transmembrane</keyword>
<sequence>MAMASRENGHPGVLVVTMVVVIGTFMAVLDTSILNVALPKLMVLFSVDTKEIQWILTAYMLVSGAVIPIMSYLGDNFGYRTLYAYCLASFTLGSLLCGLAWNNESLIVFRVIQALGGGLIQPASMALMFRFIPKEKMGMAMGLFGLSIAVAPSIGPTLGGFIVEDYSWRWLFMINVPLGVLGFVLCQTLLPETQKNPSSHFDFWGLLLSSSSAFLYLLALDKGQDWGWTSYSIVMLFVTATALLALLIVVELNHPQPMLDLRLFKVAQFTYGVVISSCLTILLMGGILLWPIYLQNIRGYSAMQTGVILMPQAVAMGLMMPIAGKLYDKIGARPMALVGIPLIGISTYLMHMITVDTPQSVFNVWLILRGMGLGLTFMPVNTAAIGAVPLMKSGAASTLNNLVRAVAGSFGIAMTTSLLENRQVFHLHRMVEGLDLFSPSWQVMQQSATGILAATGDTSAAQPTMLTLMYNQLQLHTNTWATADVFMAFSLSVVLVLPLAFLLKKTGSKGGPPAITE</sequence>
<dbReference type="Gene3D" id="1.20.1250.20">
    <property type="entry name" value="MFS general substrate transporter like domains"/>
    <property type="match status" value="1"/>
</dbReference>
<dbReference type="PANTHER" id="PTHR42718:SF9">
    <property type="entry name" value="MAJOR FACILITATOR SUPERFAMILY MULTIDRUG TRANSPORTER MFSC"/>
    <property type="match status" value="1"/>
</dbReference>
<keyword evidence="11" id="KW-1185">Reference proteome</keyword>
<feature type="transmembrane region" description="Helical" evidence="8">
    <location>
        <begin position="402"/>
        <end position="419"/>
    </location>
</feature>
<feature type="transmembrane region" description="Helical" evidence="8">
    <location>
        <begin position="82"/>
        <end position="101"/>
    </location>
</feature>
<dbReference type="GO" id="GO:0022857">
    <property type="term" value="F:transmembrane transporter activity"/>
    <property type="evidence" value="ECO:0007669"/>
    <property type="project" value="InterPro"/>
</dbReference>
<evidence type="ECO:0000313" key="10">
    <source>
        <dbReference type="EMBL" id="MTV48717.1"/>
    </source>
</evidence>